<keyword evidence="15 16" id="KW-0472">Membrane</keyword>
<evidence type="ECO:0000256" key="7">
    <source>
        <dbReference type="ARBA" id="ARBA00022448"/>
    </source>
</evidence>
<dbReference type="EMBL" id="JASBAO010000001">
    <property type="protein sequence ID" value="MDI2091065.1"/>
    <property type="molecule type" value="Genomic_DNA"/>
</dbReference>
<evidence type="ECO:0000256" key="16">
    <source>
        <dbReference type="SAM" id="Phobius"/>
    </source>
</evidence>
<comment type="pathway">
    <text evidence="4">Carbohydrate metabolism; tricarboxylic acid cycle.</text>
</comment>
<evidence type="ECO:0000256" key="11">
    <source>
        <dbReference type="ARBA" id="ARBA00022723"/>
    </source>
</evidence>
<evidence type="ECO:0000256" key="10">
    <source>
        <dbReference type="ARBA" id="ARBA00022692"/>
    </source>
</evidence>
<evidence type="ECO:0000256" key="6">
    <source>
        <dbReference type="ARBA" id="ARBA00019425"/>
    </source>
</evidence>
<keyword evidence="11" id="KW-0479">Metal-binding</keyword>
<dbReference type="CDD" id="cd03495">
    <property type="entry name" value="SQR_TypeC_SdhD_like"/>
    <property type="match status" value="1"/>
</dbReference>
<keyword evidence="7" id="KW-0813">Transport</keyword>
<dbReference type="SUPFAM" id="SSF81343">
    <property type="entry name" value="Fumarate reductase respiratory complex transmembrane subunits"/>
    <property type="match status" value="1"/>
</dbReference>
<keyword evidence="13 16" id="KW-1133">Transmembrane helix</keyword>
<comment type="function">
    <text evidence="2">Membrane-anchoring subunit of succinate dehydrogenase (SDH).</text>
</comment>
<sequence>MRQLGAGHNIFEHWWTERVSAAGMAPLSIWFVIQMLRLADAEHQEVVDWTRKPVNSVLLLSLVILTFYHMRLGLQVISNDYSRGRNRLIINFCIKAGSLFMGLLAVTSILKLALAPSKK</sequence>
<evidence type="ECO:0000256" key="15">
    <source>
        <dbReference type="ARBA" id="ARBA00023136"/>
    </source>
</evidence>
<keyword evidence="14" id="KW-0408">Iron</keyword>
<keyword evidence="8" id="KW-0816">Tricarboxylic acid cycle</keyword>
<feature type="transmembrane region" description="Helical" evidence="16">
    <location>
        <begin position="19"/>
        <end position="36"/>
    </location>
</feature>
<dbReference type="Proteomes" id="UP001431634">
    <property type="component" value="Unassembled WGS sequence"/>
</dbReference>
<organism evidence="17 18">
    <name type="scientific">Commensalibacter oyaizuii</name>
    <dbReference type="NCBI Taxonomy" id="3043873"/>
    <lineage>
        <taxon>Bacteria</taxon>
        <taxon>Pseudomonadati</taxon>
        <taxon>Pseudomonadota</taxon>
        <taxon>Alphaproteobacteria</taxon>
        <taxon>Acetobacterales</taxon>
        <taxon>Acetobacteraceae</taxon>
    </lineage>
</organism>
<keyword evidence="18" id="KW-1185">Reference proteome</keyword>
<feature type="transmembrane region" description="Helical" evidence="16">
    <location>
        <begin position="89"/>
        <end position="114"/>
    </location>
</feature>
<evidence type="ECO:0000256" key="14">
    <source>
        <dbReference type="ARBA" id="ARBA00023004"/>
    </source>
</evidence>
<evidence type="ECO:0000256" key="8">
    <source>
        <dbReference type="ARBA" id="ARBA00022532"/>
    </source>
</evidence>
<evidence type="ECO:0000256" key="5">
    <source>
        <dbReference type="ARBA" id="ARBA00011558"/>
    </source>
</evidence>
<evidence type="ECO:0000313" key="17">
    <source>
        <dbReference type="EMBL" id="MDI2091065.1"/>
    </source>
</evidence>
<dbReference type="Pfam" id="PF01127">
    <property type="entry name" value="Sdh_cyt"/>
    <property type="match status" value="1"/>
</dbReference>
<keyword evidence="12" id="KW-0249">Electron transport</keyword>
<comment type="caution">
    <text evidence="17">The sequence shown here is derived from an EMBL/GenBank/DDBJ whole genome shotgun (WGS) entry which is preliminary data.</text>
</comment>
<proteinExistence type="predicted"/>
<evidence type="ECO:0000256" key="4">
    <source>
        <dbReference type="ARBA" id="ARBA00005163"/>
    </source>
</evidence>
<evidence type="ECO:0000256" key="2">
    <source>
        <dbReference type="ARBA" id="ARBA00004050"/>
    </source>
</evidence>
<evidence type="ECO:0000256" key="3">
    <source>
        <dbReference type="ARBA" id="ARBA00004141"/>
    </source>
</evidence>
<dbReference type="InterPro" id="IPR014312">
    <property type="entry name" value="Succ_DH_anchor"/>
</dbReference>
<name>A0ABT6Q1U1_9PROT</name>
<dbReference type="RefSeq" id="WP_281448988.1">
    <property type="nucleotide sequence ID" value="NZ_JASBAO010000001.1"/>
</dbReference>
<dbReference type="Gene3D" id="1.20.1300.10">
    <property type="entry name" value="Fumarate reductase/succinate dehydrogenase, transmembrane subunit"/>
    <property type="match status" value="1"/>
</dbReference>
<accession>A0ABT6Q1U1</accession>
<feature type="transmembrane region" description="Helical" evidence="16">
    <location>
        <begin position="57"/>
        <end position="77"/>
    </location>
</feature>
<dbReference type="InterPro" id="IPR034804">
    <property type="entry name" value="SQR/QFR_C/D"/>
</dbReference>
<evidence type="ECO:0000256" key="13">
    <source>
        <dbReference type="ARBA" id="ARBA00022989"/>
    </source>
</evidence>
<keyword evidence="10 16" id="KW-0812">Transmembrane</keyword>
<comment type="subunit">
    <text evidence="5">Part of an enzyme complex containing four subunits: a flavoprotein, an iron-sulfur protein, plus two membrane-anchoring proteins, SdhC and SdhD.</text>
</comment>
<reference evidence="17" key="1">
    <citation type="submission" date="2023-05" db="EMBL/GenBank/DDBJ databases">
        <title>Whole genome sequence of Commensalibacter sp.</title>
        <authorList>
            <person name="Charoenyingcharoen P."/>
            <person name="Yukphan P."/>
        </authorList>
    </citation>
    <scope>NUCLEOTIDE SEQUENCE</scope>
    <source>
        <strain evidence="17">TBRC 16381</strain>
    </source>
</reference>
<keyword evidence="9" id="KW-0349">Heme</keyword>
<protein>
    <recommendedName>
        <fullName evidence="6">Succinate dehydrogenase hydrophobic membrane anchor subunit</fullName>
    </recommendedName>
</protein>
<comment type="cofactor">
    <cofactor evidence="1">
        <name>heme</name>
        <dbReference type="ChEBI" id="CHEBI:30413"/>
    </cofactor>
</comment>
<dbReference type="InterPro" id="IPR000701">
    <property type="entry name" value="SuccDH_FuR_B_TM-su"/>
</dbReference>
<evidence type="ECO:0000313" key="18">
    <source>
        <dbReference type="Proteomes" id="UP001431634"/>
    </source>
</evidence>
<comment type="subcellular location">
    <subcellularLocation>
        <location evidence="3">Membrane</location>
        <topology evidence="3">Multi-pass membrane protein</topology>
    </subcellularLocation>
</comment>
<dbReference type="NCBIfam" id="TIGR02968">
    <property type="entry name" value="succ_dehyd_anc"/>
    <property type="match status" value="1"/>
</dbReference>
<evidence type="ECO:0000256" key="12">
    <source>
        <dbReference type="ARBA" id="ARBA00022982"/>
    </source>
</evidence>
<evidence type="ECO:0000256" key="1">
    <source>
        <dbReference type="ARBA" id="ARBA00001971"/>
    </source>
</evidence>
<gene>
    <name evidence="17" type="primary">sdhD</name>
    <name evidence="17" type="ORF">QJV27_06745</name>
</gene>
<evidence type="ECO:0000256" key="9">
    <source>
        <dbReference type="ARBA" id="ARBA00022617"/>
    </source>
</evidence>